<organism evidence="2">
    <name type="scientific">Culex pipiens</name>
    <name type="common">House mosquito</name>
    <dbReference type="NCBI Taxonomy" id="7175"/>
    <lineage>
        <taxon>Eukaryota</taxon>
        <taxon>Metazoa</taxon>
        <taxon>Ecdysozoa</taxon>
        <taxon>Arthropoda</taxon>
        <taxon>Hexapoda</taxon>
        <taxon>Insecta</taxon>
        <taxon>Pterygota</taxon>
        <taxon>Neoptera</taxon>
        <taxon>Endopterygota</taxon>
        <taxon>Diptera</taxon>
        <taxon>Nematocera</taxon>
        <taxon>Culicoidea</taxon>
        <taxon>Culicidae</taxon>
        <taxon>Culicinae</taxon>
        <taxon>Culicini</taxon>
        <taxon>Culex</taxon>
        <taxon>Culex</taxon>
    </lineage>
</organism>
<proteinExistence type="predicted"/>
<sequence>MFVNEFLPFVARRFDWFLAGIASSVLLLWLLFNVVNNSCFAPLLSVRVQVHRSVDYVRRQTHAVGRSRKRDIVSRLRMIQHVSTCLTVFDDNLLGLWVIRKVRFVVVHHVCRRNTPSTESDRLLKYGPITSGLTLARLRLMFSVHRLEQGYRFVVVEEGFNELPNALRSFIGPSLATRSGTFDHRWPSDGVRSPC</sequence>
<keyword evidence="1" id="KW-0472">Membrane</keyword>
<protein>
    <submittedName>
        <fullName evidence="2">(northern house mosquito) hypothetical protein</fullName>
    </submittedName>
</protein>
<accession>A0A8D8CAN8</accession>
<evidence type="ECO:0000256" key="1">
    <source>
        <dbReference type="SAM" id="Phobius"/>
    </source>
</evidence>
<reference evidence="2" key="1">
    <citation type="submission" date="2021-05" db="EMBL/GenBank/DDBJ databases">
        <authorList>
            <person name="Alioto T."/>
            <person name="Alioto T."/>
            <person name="Gomez Garrido J."/>
        </authorList>
    </citation>
    <scope>NUCLEOTIDE SEQUENCE</scope>
</reference>
<name>A0A8D8CAN8_CULPI</name>
<keyword evidence="1" id="KW-0812">Transmembrane</keyword>
<evidence type="ECO:0000313" key="2">
    <source>
        <dbReference type="EMBL" id="CAG6490583.1"/>
    </source>
</evidence>
<dbReference type="EMBL" id="HBUE01116150">
    <property type="protein sequence ID" value="CAG6490583.1"/>
    <property type="molecule type" value="Transcribed_RNA"/>
</dbReference>
<feature type="transmembrane region" description="Helical" evidence="1">
    <location>
        <begin position="16"/>
        <end position="35"/>
    </location>
</feature>
<keyword evidence="1" id="KW-1133">Transmembrane helix</keyword>
<dbReference type="AlphaFoldDB" id="A0A8D8CAN8"/>